<evidence type="ECO:0000259" key="3">
    <source>
        <dbReference type="Pfam" id="PF00078"/>
    </source>
</evidence>
<feature type="region of interest" description="Disordered" evidence="2">
    <location>
        <begin position="1"/>
        <end position="21"/>
    </location>
</feature>
<dbReference type="GO" id="GO:0004523">
    <property type="term" value="F:RNA-DNA hybrid ribonuclease activity"/>
    <property type="evidence" value="ECO:0007669"/>
    <property type="project" value="InterPro"/>
</dbReference>
<feature type="domain" description="RNase H type-1" evidence="4">
    <location>
        <begin position="708"/>
        <end position="771"/>
    </location>
</feature>
<proteinExistence type="predicted"/>
<dbReference type="Gene3D" id="3.30.70.270">
    <property type="match status" value="1"/>
</dbReference>
<dbReference type="GO" id="GO:0006310">
    <property type="term" value="P:DNA recombination"/>
    <property type="evidence" value="ECO:0007669"/>
    <property type="project" value="UniProtKB-KW"/>
</dbReference>
<dbReference type="Gene3D" id="3.30.420.10">
    <property type="entry name" value="Ribonuclease H-like superfamily/Ribonuclease H"/>
    <property type="match status" value="2"/>
</dbReference>
<dbReference type="PANTHER" id="PTHR48475">
    <property type="entry name" value="RIBONUCLEASE H"/>
    <property type="match status" value="1"/>
</dbReference>
<dbReference type="SUPFAM" id="SSF53098">
    <property type="entry name" value="Ribonuclease H-like"/>
    <property type="match status" value="1"/>
</dbReference>
<reference evidence="5 6" key="1">
    <citation type="submission" date="2017-11" db="EMBL/GenBank/DDBJ databases">
        <title>De-novo sequencing of pomegranate (Punica granatum L.) genome.</title>
        <authorList>
            <person name="Akparov Z."/>
            <person name="Amiraslanov A."/>
            <person name="Hajiyeva S."/>
            <person name="Abbasov M."/>
            <person name="Kaur K."/>
            <person name="Hamwieh A."/>
            <person name="Solovyev V."/>
            <person name="Salamov A."/>
            <person name="Braich B."/>
            <person name="Kosarev P."/>
            <person name="Mahmoud A."/>
            <person name="Hajiyev E."/>
            <person name="Babayeva S."/>
            <person name="Izzatullayeva V."/>
            <person name="Mammadov A."/>
            <person name="Mammadov A."/>
            <person name="Sharifova S."/>
            <person name="Ojaghi J."/>
            <person name="Eynullazada K."/>
            <person name="Bayramov B."/>
            <person name="Abdulazimova A."/>
            <person name="Shahmuradov I."/>
        </authorList>
    </citation>
    <scope>NUCLEOTIDE SEQUENCE [LARGE SCALE GENOMIC DNA]</scope>
    <source>
        <strain evidence="6">cv. AG2017</strain>
        <tissue evidence="5">Leaf</tissue>
    </source>
</reference>
<evidence type="ECO:0000259" key="4">
    <source>
        <dbReference type="Pfam" id="PF13456"/>
    </source>
</evidence>
<dbReference type="Pfam" id="PF13456">
    <property type="entry name" value="RVT_3"/>
    <property type="match status" value="1"/>
</dbReference>
<dbReference type="CDD" id="cd01647">
    <property type="entry name" value="RT_LTR"/>
    <property type="match status" value="1"/>
</dbReference>
<protein>
    <recommendedName>
        <fullName evidence="7">Reverse transcriptase domain-containing protein</fullName>
    </recommendedName>
</protein>
<dbReference type="PANTHER" id="PTHR48475:SF1">
    <property type="entry name" value="RNASE H TYPE-1 DOMAIN-CONTAINING PROTEIN"/>
    <property type="match status" value="1"/>
</dbReference>
<dbReference type="SUPFAM" id="SSF56672">
    <property type="entry name" value="DNA/RNA polymerases"/>
    <property type="match status" value="1"/>
</dbReference>
<dbReference type="Gene3D" id="1.10.340.70">
    <property type="match status" value="1"/>
</dbReference>
<evidence type="ECO:0008006" key="7">
    <source>
        <dbReference type="Google" id="ProtNLM"/>
    </source>
</evidence>
<keyword evidence="6" id="KW-1185">Reference proteome</keyword>
<comment type="caution">
    <text evidence="5">The sequence shown here is derived from an EMBL/GenBank/DDBJ whole genome shotgun (WGS) entry which is preliminary data.</text>
</comment>
<dbReference type="InterPro" id="IPR043502">
    <property type="entry name" value="DNA/RNA_pol_sf"/>
</dbReference>
<dbReference type="EMBL" id="PGOL01001456">
    <property type="protein sequence ID" value="PKI57967.1"/>
    <property type="molecule type" value="Genomic_DNA"/>
</dbReference>
<sequence>MDVTRSGRVYDNPKATKKGKAPATILEDAPVATPIPAKKVTNEEAEAFMKVKKAREYKVVEQMGKSPAHISLLALLLSSKPYREALLKVLTAAQVPKETAPNQIEETVASIFSNNISFFDDQLPSEGYRHSRTLHIVCKCNNFIVDRVMIDNDFALNVCPISTLKQMNVDLNRIRPSKTTVRAFDDSRREVNGEIDLLIDVGPCSFNVTFQVLNIPNAFSLLLGMPWIHSAGAVPSSLHQKLKFFVEDKLITVNGEEDYAIYKLCCDMTTSQAPDLGNMERGSHTLSRWRSTRIGGDSAFTLLATRLFRLAEADTSISLQRTTGGSTGTFRSPSLSHIFPGLPNVVGDALDGPSLNSDDTPDALLTIYDVIEETPSGAYVRPAQDNEGLDNWTSVPRYSAVVGDVSTRIQIIDASIRTLPRSVSKSPNPYTSGKGLTRTVECPRSRRVCTALTIANSLPSSRQKKSTFPPKRQHLRRQRANLLLRIKEEVVKQIDAGFLEVCNYSEWVVNIAPVEKMDGRVRVCVDYRDLTKASLKENFSLPHIDVLVDNTAHHTQLSFINGFSGFNQIRMAEEDKAETTFITMWGTFCYKVMPFGLKNAGATYQPAMVTLFHDMMHKEIEVYVDNMIAKLKEGEDHLVNLKRLFDRLKKYMLRRSARSAPIKGQAIADHLAEFPIEDGTLINSDFPDEGILQVDREEDKPVWKMYFDGAVNFAGSSIGAVLISPDGRYYPAAAKIDFPCTNNVAEYEACILGLQAAIDFKVKESEVFGQYPTFSNRNDRKTLRRLAAHYFLSGETLYRRSFDATLFRCVDENEAQRPMEEVHEGSSGPHMNGIMLPKKIMRLGYFWSTMETDCIKHIRHCHLYQIYANQIKAPPNELHPMVLPWPFSMWGIDVIGPITPKASNGHLFILVAIDYFIKWNEAIMLALVTAKAVARFLKRDNIARYG</sequence>
<dbReference type="GO" id="GO:0003676">
    <property type="term" value="F:nucleic acid binding"/>
    <property type="evidence" value="ECO:0007669"/>
    <property type="project" value="InterPro"/>
</dbReference>
<dbReference type="CDD" id="cd00303">
    <property type="entry name" value="retropepsin_like"/>
    <property type="match status" value="1"/>
</dbReference>
<feature type="domain" description="Reverse transcriptase" evidence="3">
    <location>
        <begin position="515"/>
        <end position="654"/>
    </location>
</feature>
<feature type="non-terminal residue" evidence="5">
    <location>
        <position position="946"/>
    </location>
</feature>
<dbReference type="InterPro" id="IPR043128">
    <property type="entry name" value="Rev_trsase/Diguanyl_cyclase"/>
</dbReference>
<evidence type="ECO:0000256" key="1">
    <source>
        <dbReference type="ARBA" id="ARBA00023172"/>
    </source>
</evidence>
<dbReference type="InterPro" id="IPR002156">
    <property type="entry name" value="RNaseH_domain"/>
</dbReference>
<evidence type="ECO:0000313" key="6">
    <source>
        <dbReference type="Proteomes" id="UP000233551"/>
    </source>
</evidence>
<dbReference type="Gene3D" id="2.40.70.10">
    <property type="entry name" value="Acid Proteases"/>
    <property type="match status" value="1"/>
</dbReference>
<dbReference type="InterPro" id="IPR021109">
    <property type="entry name" value="Peptidase_aspartic_dom_sf"/>
</dbReference>
<dbReference type="InterPro" id="IPR012337">
    <property type="entry name" value="RNaseH-like_sf"/>
</dbReference>
<organism evidence="5 6">
    <name type="scientific">Punica granatum</name>
    <name type="common">Pomegranate</name>
    <dbReference type="NCBI Taxonomy" id="22663"/>
    <lineage>
        <taxon>Eukaryota</taxon>
        <taxon>Viridiplantae</taxon>
        <taxon>Streptophyta</taxon>
        <taxon>Embryophyta</taxon>
        <taxon>Tracheophyta</taxon>
        <taxon>Spermatophyta</taxon>
        <taxon>Magnoliopsida</taxon>
        <taxon>eudicotyledons</taxon>
        <taxon>Gunneridae</taxon>
        <taxon>Pentapetalae</taxon>
        <taxon>rosids</taxon>
        <taxon>malvids</taxon>
        <taxon>Myrtales</taxon>
        <taxon>Lythraceae</taxon>
        <taxon>Punica</taxon>
    </lineage>
</organism>
<dbReference type="Gene3D" id="3.10.10.10">
    <property type="entry name" value="HIV Type 1 Reverse Transcriptase, subunit A, domain 1"/>
    <property type="match status" value="1"/>
</dbReference>
<dbReference type="InterPro" id="IPR000477">
    <property type="entry name" value="RT_dom"/>
</dbReference>
<dbReference type="AlphaFoldDB" id="A0A2I0JNU4"/>
<dbReference type="STRING" id="22663.A0A2I0JNU4"/>
<gene>
    <name evidence="5" type="ORF">CRG98_021642</name>
</gene>
<accession>A0A2I0JNU4</accession>
<dbReference type="InterPro" id="IPR036397">
    <property type="entry name" value="RNaseH_sf"/>
</dbReference>
<dbReference type="Pfam" id="PF00078">
    <property type="entry name" value="RVT_1"/>
    <property type="match status" value="1"/>
</dbReference>
<evidence type="ECO:0000313" key="5">
    <source>
        <dbReference type="EMBL" id="PKI57967.1"/>
    </source>
</evidence>
<keyword evidence="1" id="KW-0233">DNA recombination</keyword>
<name>A0A2I0JNU4_PUNGR</name>
<evidence type="ECO:0000256" key="2">
    <source>
        <dbReference type="SAM" id="MobiDB-lite"/>
    </source>
</evidence>
<dbReference type="Proteomes" id="UP000233551">
    <property type="component" value="Unassembled WGS sequence"/>
</dbReference>